<evidence type="ECO:0000256" key="3">
    <source>
        <dbReference type="ARBA" id="ARBA00022827"/>
    </source>
</evidence>
<comment type="cofactor">
    <cofactor evidence="1">
        <name>FAD</name>
        <dbReference type="ChEBI" id="CHEBI:57692"/>
    </cofactor>
</comment>
<keyword evidence="4" id="KW-0560">Oxidoreductase</keyword>
<keyword evidence="2" id="KW-0285">Flavoprotein</keyword>
<dbReference type="InterPro" id="IPR006076">
    <property type="entry name" value="FAD-dep_OxRdtase"/>
</dbReference>
<dbReference type="PANTHER" id="PTHR10961">
    <property type="entry name" value="PEROXISOMAL SARCOSINE OXIDASE"/>
    <property type="match status" value="1"/>
</dbReference>
<keyword evidence="3" id="KW-0274">FAD</keyword>
<gene>
    <name evidence="6" type="ORF">G3I43_34770</name>
    <name evidence="7" type="ORF">G3I58_12075</name>
</gene>
<name>A0A6G3T2S3_STRAQ</name>
<evidence type="ECO:0000256" key="2">
    <source>
        <dbReference type="ARBA" id="ARBA00022630"/>
    </source>
</evidence>
<evidence type="ECO:0000256" key="1">
    <source>
        <dbReference type="ARBA" id="ARBA00001974"/>
    </source>
</evidence>
<accession>A0A6G3T2S3</accession>
<dbReference type="InterPro" id="IPR045170">
    <property type="entry name" value="MTOX"/>
</dbReference>
<dbReference type="InterPro" id="IPR036188">
    <property type="entry name" value="FAD/NAD-bd_sf"/>
</dbReference>
<dbReference type="AlphaFoldDB" id="A0A6G3T2S3"/>
<dbReference type="Pfam" id="PF01266">
    <property type="entry name" value="DAO"/>
    <property type="match status" value="1"/>
</dbReference>
<organism evidence="6">
    <name type="scientific">Streptomyces anulatus</name>
    <name type="common">Streptomyces chrysomallus</name>
    <dbReference type="NCBI Taxonomy" id="1892"/>
    <lineage>
        <taxon>Bacteria</taxon>
        <taxon>Bacillati</taxon>
        <taxon>Actinomycetota</taxon>
        <taxon>Actinomycetes</taxon>
        <taxon>Kitasatosporales</taxon>
        <taxon>Streptomycetaceae</taxon>
        <taxon>Streptomyces</taxon>
    </lineage>
</organism>
<dbReference type="Gene3D" id="3.50.50.60">
    <property type="entry name" value="FAD/NAD(P)-binding domain"/>
    <property type="match status" value="1"/>
</dbReference>
<dbReference type="GO" id="GO:0008115">
    <property type="term" value="F:sarcosine oxidase activity"/>
    <property type="evidence" value="ECO:0007669"/>
    <property type="project" value="TreeGrafter"/>
</dbReference>
<dbReference type="Proteomes" id="UP000470951">
    <property type="component" value="Unassembled WGS sequence"/>
</dbReference>
<evidence type="ECO:0000313" key="7">
    <source>
        <dbReference type="EMBL" id="NEB98704.1"/>
    </source>
</evidence>
<reference evidence="6 8" key="1">
    <citation type="submission" date="2020-01" db="EMBL/GenBank/DDBJ databases">
        <title>Insect and environment-associated Actinomycetes.</title>
        <authorList>
            <person name="Currrie C."/>
            <person name="Chevrette M."/>
            <person name="Carlson C."/>
            <person name="Stubbendieck R."/>
            <person name="Wendt-Pienkowski E."/>
        </authorList>
    </citation>
    <scope>NUCLEOTIDE SEQUENCE</scope>
    <source>
        <strain evidence="6">SID505</strain>
        <strain evidence="7 8">SID7903</strain>
    </source>
</reference>
<comment type="caution">
    <text evidence="6">The sequence shown here is derived from an EMBL/GenBank/DDBJ whole genome shotgun (WGS) entry which is preliminary data.</text>
</comment>
<dbReference type="Gene3D" id="3.30.9.10">
    <property type="entry name" value="D-Amino Acid Oxidase, subunit A, domain 2"/>
    <property type="match status" value="1"/>
</dbReference>
<protein>
    <submittedName>
        <fullName evidence="6">FAD-dependent oxidoreductase</fullName>
    </submittedName>
</protein>
<dbReference type="SUPFAM" id="SSF51905">
    <property type="entry name" value="FAD/NAD(P)-binding domain"/>
    <property type="match status" value="1"/>
</dbReference>
<evidence type="ECO:0000313" key="6">
    <source>
        <dbReference type="EMBL" id="NEB89282.1"/>
    </source>
</evidence>
<proteinExistence type="predicted"/>
<dbReference type="RefSeq" id="WP_047176458.1">
    <property type="nucleotide sequence ID" value="NZ_CBDRIV010000011.1"/>
</dbReference>
<dbReference type="EMBL" id="JAAGMS010000135">
    <property type="protein sequence ID" value="NEB98704.1"/>
    <property type="molecule type" value="Genomic_DNA"/>
</dbReference>
<evidence type="ECO:0000256" key="4">
    <source>
        <dbReference type="ARBA" id="ARBA00023002"/>
    </source>
</evidence>
<dbReference type="GO" id="GO:0050660">
    <property type="term" value="F:flavin adenine dinucleotide binding"/>
    <property type="evidence" value="ECO:0007669"/>
    <property type="project" value="InterPro"/>
</dbReference>
<dbReference type="EMBL" id="JAAGMK010000978">
    <property type="protein sequence ID" value="NEB89282.1"/>
    <property type="molecule type" value="Genomic_DNA"/>
</dbReference>
<feature type="domain" description="FAD dependent oxidoreductase" evidence="5">
    <location>
        <begin position="9"/>
        <end position="352"/>
    </location>
</feature>
<evidence type="ECO:0000313" key="8">
    <source>
        <dbReference type="Proteomes" id="UP000470951"/>
    </source>
</evidence>
<dbReference type="PANTHER" id="PTHR10961:SF7">
    <property type="entry name" value="FAD DEPENDENT OXIDOREDUCTASE DOMAIN-CONTAINING PROTEIN"/>
    <property type="match status" value="1"/>
</dbReference>
<evidence type="ECO:0000259" key="5">
    <source>
        <dbReference type="Pfam" id="PF01266"/>
    </source>
</evidence>
<sequence length="374" mass="39122">MGEHRRDIDIAVIGAGVLGLATTDSLVRRGADVVCFDGRVPGSGLSGGLTRTFRHRHDDERHVALAVDGRAGFAEWERRSGKVLIGDEGAVYAGMGPADVKGLALHGVAHHFVEAAGQDSVFPGLAPVDGPLLVDPGAGAIRAKHTIDALVGWVGDRIVNAHIHSVTVPSDGDGVEIQTTEAIYRARHVVIAAGTAAPGLARGAGIDIPLESRLHVRPHFRVRGYEPGRTRALPCWVDRAGIWGETVYGSPIGDTGRYVIGLIGTEVDIPFGPDGALPEGSTTLDDARRVVDYVERALPGLDPEPVGVRVCVMTKLPAGSDALRAWHTPGVTAVAGHNLFKMAPVLGELLADTALEDRLPDRLADAGAGALVAP</sequence>